<dbReference type="InterPro" id="IPR007303">
    <property type="entry name" value="TIP41-like"/>
</dbReference>
<protein>
    <recommendedName>
        <fullName evidence="4">TIP41-like protein</fullName>
    </recommendedName>
</protein>
<comment type="similarity">
    <text evidence="1">Belongs to the TIP41 family.</text>
</comment>
<sequence length="556" mass="62912">MPVLVVGDGEFGWKAPYRASPAKSCFRTAAAAGALVVFSPERYTSTFSSSMTKGMDFWSADSLPIYGPQVRLLDVTENAPRCNHRKKCQDFRSHEGGYPVSTAHKKTLYCYEDDGAGWPSHATSFCPDAQLVPSTVWRLKTDTSPALFVHSVGGVQDVQPQPQPRVVVHRDRSSRQHMNANFNSYCLTRGVVQEYMLPPWLHAAWTAVPPDEWLSSYLQAEELCVVWFPHIQNVTCMRLYSRGMTAAKMSTAPAGRHLLPYRLLKNLDGTDTGIDIAEWSIHIRKGPIANSLELDQASEQLGFKLPVMFFSHNMLQVRHAPSQLSLAFVAIDALKKVDVSDTSADSVKVAHAEHWTRRSAAAMKDVNGFVKPYDWTYTTDYAGTLQPGHDNQTWQETDLEVDIQRLKLPEPILFYHEAVLYEDELDDNGTAVLNLRVRVMPSCFLILLRFFLRVDNVLFRINDTRIYHEFGHDSLIREFSCREAPYEEVRSKLPKSAPWESNKVVQDLSNLADANWVASVLETAKSSRRERVRVGHCNFSIRDDEQVITLLTTSDR</sequence>
<dbReference type="InterPro" id="IPR051330">
    <property type="entry name" value="Phosphatase_reg/MetRdx"/>
</dbReference>
<evidence type="ECO:0000256" key="1">
    <source>
        <dbReference type="ARBA" id="ARBA00006658"/>
    </source>
</evidence>
<dbReference type="Proteomes" id="UP000317494">
    <property type="component" value="Unassembled WGS sequence"/>
</dbReference>
<dbReference type="PANTHER" id="PTHR21021">
    <property type="entry name" value="GAF/PUTATIVE CYTOSKELETAL PROTEIN"/>
    <property type="match status" value="1"/>
</dbReference>
<name>A0A507CTD5_9FUNG</name>
<accession>A0A507CTD5</accession>
<dbReference type="PANTHER" id="PTHR21021:SF16">
    <property type="entry name" value="TIP41-LIKE PROTEIN"/>
    <property type="match status" value="1"/>
</dbReference>
<dbReference type="EMBL" id="QEAN01000235">
    <property type="protein sequence ID" value="TPX42358.1"/>
    <property type="molecule type" value="Genomic_DNA"/>
</dbReference>
<organism evidence="2 3">
    <name type="scientific">Synchytrium endobioticum</name>
    <dbReference type="NCBI Taxonomy" id="286115"/>
    <lineage>
        <taxon>Eukaryota</taxon>
        <taxon>Fungi</taxon>
        <taxon>Fungi incertae sedis</taxon>
        <taxon>Chytridiomycota</taxon>
        <taxon>Chytridiomycota incertae sedis</taxon>
        <taxon>Chytridiomycetes</taxon>
        <taxon>Synchytriales</taxon>
        <taxon>Synchytriaceae</taxon>
        <taxon>Synchytrium</taxon>
    </lineage>
</organism>
<evidence type="ECO:0008006" key="4">
    <source>
        <dbReference type="Google" id="ProtNLM"/>
    </source>
</evidence>
<reference evidence="2 3" key="1">
    <citation type="journal article" date="2019" name="Sci. Rep.">
        <title>Comparative genomics of chytrid fungi reveal insights into the obligate biotrophic and pathogenic lifestyle of Synchytrium endobioticum.</title>
        <authorList>
            <person name="van de Vossenberg B.T.L.H."/>
            <person name="Warris S."/>
            <person name="Nguyen H.D.T."/>
            <person name="van Gent-Pelzer M.P.E."/>
            <person name="Joly D.L."/>
            <person name="van de Geest H.C."/>
            <person name="Bonants P.J.M."/>
            <person name="Smith D.S."/>
            <person name="Levesque C.A."/>
            <person name="van der Lee T.A.J."/>
        </authorList>
    </citation>
    <scope>NUCLEOTIDE SEQUENCE [LARGE SCALE GENOMIC DNA]</scope>
    <source>
        <strain evidence="2 3">MB42</strain>
    </source>
</reference>
<dbReference type="GO" id="GO:0031929">
    <property type="term" value="P:TOR signaling"/>
    <property type="evidence" value="ECO:0007669"/>
    <property type="project" value="TreeGrafter"/>
</dbReference>
<gene>
    <name evidence="2" type="ORF">SeMB42_g05157</name>
</gene>
<comment type="caution">
    <text evidence="2">The sequence shown here is derived from an EMBL/GenBank/DDBJ whole genome shotgun (WGS) entry which is preliminary data.</text>
</comment>
<evidence type="ECO:0000313" key="2">
    <source>
        <dbReference type="EMBL" id="TPX42358.1"/>
    </source>
</evidence>
<dbReference type="STRING" id="286115.A0A507CTD5"/>
<dbReference type="Pfam" id="PF04176">
    <property type="entry name" value="TIP41"/>
    <property type="match status" value="1"/>
</dbReference>
<dbReference type="AlphaFoldDB" id="A0A507CTD5"/>
<keyword evidence="3" id="KW-1185">Reference proteome</keyword>
<dbReference type="VEuPathDB" id="FungiDB:SeMB42_g05157"/>
<proteinExistence type="inferred from homology"/>
<evidence type="ECO:0000313" key="3">
    <source>
        <dbReference type="Proteomes" id="UP000317494"/>
    </source>
</evidence>
<dbReference type="GO" id="GO:0005829">
    <property type="term" value="C:cytosol"/>
    <property type="evidence" value="ECO:0007669"/>
    <property type="project" value="TreeGrafter"/>
</dbReference>